<keyword evidence="1" id="KW-1133">Transmembrane helix</keyword>
<dbReference type="AlphaFoldDB" id="A0A4R3KZS5"/>
<name>A0A4R3KZS5_9FIRM</name>
<keyword evidence="1" id="KW-0812">Transmembrane</keyword>
<comment type="caution">
    <text evidence="2">The sequence shown here is derived from an EMBL/GenBank/DDBJ whole genome shotgun (WGS) entry which is preliminary data.</text>
</comment>
<accession>A0A4R3KZS5</accession>
<dbReference type="PROSITE" id="PS00409">
    <property type="entry name" value="PROKAR_NTER_METHYL"/>
    <property type="match status" value="1"/>
</dbReference>
<dbReference type="RefSeq" id="WP_132026098.1">
    <property type="nucleotide sequence ID" value="NZ_CP068564.1"/>
</dbReference>
<keyword evidence="1" id="KW-0472">Membrane</keyword>
<feature type="transmembrane region" description="Helical" evidence="1">
    <location>
        <begin position="21"/>
        <end position="47"/>
    </location>
</feature>
<dbReference type="Proteomes" id="UP000294567">
    <property type="component" value="Unassembled WGS sequence"/>
</dbReference>
<dbReference type="InterPro" id="IPR012902">
    <property type="entry name" value="N_methyl_site"/>
</dbReference>
<keyword evidence="3" id="KW-1185">Reference proteome</keyword>
<gene>
    <name evidence="2" type="ORF">EDD65_102264</name>
</gene>
<dbReference type="NCBIfam" id="TIGR02532">
    <property type="entry name" value="IV_pilin_GFxxxE"/>
    <property type="match status" value="1"/>
</dbReference>
<evidence type="ECO:0000313" key="2">
    <source>
        <dbReference type="EMBL" id="TCS91329.1"/>
    </source>
</evidence>
<proteinExistence type="predicted"/>
<dbReference type="Pfam" id="PF07963">
    <property type="entry name" value="N_methyl"/>
    <property type="match status" value="1"/>
</dbReference>
<organism evidence="2 3">
    <name type="scientific">Keratinibaculum paraultunense</name>
    <dbReference type="NCBI Taxonomy" id="1278232"/>
    <lineage>
        <taxon>Bacteria</taxon>
        <taxon>Bacillati</taxon>
        <taxon>Bacillota</taxon>
        <taxon>Tissierellia</taxon>
        <taxon>Tissierellales</taxon>
        <taxon>Tepidimicrobiaceae</taxon>
        <taxon>Keratinibaculum</taxon>
    </lineage>
</organism>
<dbReference type="OrthoDB" id="1707460at2"/>
<evidence type="ECO:0000256" key="1">
    <source>
        <dbReference type="SAM" id="Phobius"/>
    </source>
</evidence>
<reference evidence="2 3" key="1">
    <citation type="submission" date="2019-03" db="EMBL/GenBank/DDBJ databases">
        <title>Genomic Encyclopedia of Type Strains, Phase IV (KMG-IV): sequencing the most valuable type-strain genomes for metagenomic binning, comparative biology and taxonomic classification.</title>
        <authorList>
            <person name="Goeker M."/>
        </authorList>
    </citation>
    <scope>NUCLEOTIDE SEQUENCE [LARGE SCALE GENOMIC DNA]</scope>
    <source>
        <strain evidence="2 3">DSM 26752</strain>
    </source>
</reference>
<evidence type="ECO:0000313" key="3">
    <source>
        <dbReference type="Proteomes" id="UP000294567"/>
    </source>
</evidence>
<protein>
    <submittedName>
        <fullName evidence="2">Prepilin-type N-terminal cleavage/methylation domain-containing protein</fullName>
    </submittedName>
</protein>
<dbReference type="EMBL" id="SMAE01000002">
    <property type="protein sequence ID" value="TCS91329.1"/>
    <property type="molecule type" value="Genomic_DNA"/>
</dbReference>
<sequence>MLLLKLLWHFHQKKKTNSINVKGFTLIEVLLTIAIISILTTICYSILKYTTMVCRKEDMEDDVLLNGKYAIEHIKKEIQTADKIINIDNFKGLSDKYDKNIGFVIFHYFPEKELKYNYSTYYLKNNSIYRIAINTNSKSYPIGNAFGGHNKVADYVVSIDGTSINFNSNIIELFFILQNIYGGNTVFNVKITARCPVVH</sequence>